<dbReference type="GO" id="GO:0005730">
    <property type="term" value="C:nucleolus"/>
    <property type="evidence" value="ECO:0007669"/>
    <property type="project" value="TreeGrafter"/>
</dbReference>
<feature type="compositionally biased region" description="Basic residues" evidence="5">
    <location>
        <begin position="29"/>
        <end position="55"/>
    </location>
</feature>
<name>U6GR76_9EIME</name>
<dbReference type="Gene3D" id="1.10.1580.10">
    <property type="match status" value="1"/>
</dbReference>
<keyword evidence="2" id="KW-0547">Nucleotide-binding</keyword>
<feature type="domain" description="Guanine nucleotide-binding protein-like 3 N-terminal" evidence="7">
    <location>
        <begin position="23"/>
        <end position="98"/>
    </location>
</feature>
<feature type="compositionally biased region" description="Polar residues" evidence="5">
    <location>
        <begin position="107"/>
        <end position="119"/>
    </location>
</feature>
<organism evidence="8 9">
    <name type="scientific">Eimeria praecox</name>
    <dbReference type="NCBI Taxonomy" id="51316"/>
    <lineage>
        <taxon>Eukaryota</taxon>
        <taxon>Sar</taxon>
        <taxon>Alveolata</taxon>
        <taxon>Apicomplexa</taxon>
        <taxon>Conoidasida</taxon>
        <taxon>Coccidia</taxon>
        <taxon>Eucoccidiorida</taxon>
        <taxon>Eimeriorina</taxon>
        <taxon>Eimeriidae</taxon>
        <taxon>Eimeria</taxon>
    </lineage>
</organism>
<feature type="region of interest" description="Disordered" evidence="5">
    <location>
        <begin position="628"/>
        <end position="688"/>
    </location>
</feature>
<evidence type="ECO:0000313" key="8">
    <source>
        <dbReference type="EMBL" id="CDI81768.1"/>
    </source>
</evidence>
<comment type="subcellular location">
    <subcellularLocation>
        <location evidence="1">Nucleus</location>
    </subcellularLocation>
</comment>
<evidence type="ECO:0000256" key="3">
    <source>
        <dbReference type="ARBA" id="ARBA00023134"/>
    </source>
</evidence>
<feature type="compositionally biased region" description="Basic and acidic residues" evidence="5">
    <location>
        <begin position="82"/>
        <end position="94"/>
    </location>
</feature>
<dbReference type="Pfam" id="PF08701">
    <property type="entry name" value="GN3L_Grn1"/>
    <property type="match status" value="1"/>
</dbReference>
<reference evidence="8" key="2">
    <citation type="submission" date="2013-10" db="EMBL/GenBank/DDBJ databases">
        <authorList>
            <person name="Aslett M."/>
        </authorList>
    </citation>
    <scope>NUCLEOTIDE SEQUENCE [LARGE SCALE GENOMIC DNA]</scope>
    <source>
        <strain evidence="8">Houghton</strain>
    </source>
</reference>
<feature type="region of interest" description="Disordered" evidence="5">
    <location>
        <begin position="82"/>
        <end position="122"/>
    </location>
</feature>
<dbReference type="PANTHER" id="PTHR11089:SF30">
    <property type="entry name" value="GUANINE NUCLEOTIDE-BINDING PROTEIN-LIKE 3 HOMOLOG"/>
    <property type="match status" value="1"/>
</dbReference>
<keyword evidence="9" id="KW-1185">Reference proteome</keyword>
<feature type="region of interest" description="Disordered" evidence="5">
    <location>
        <begin position="594"/>
        <end position="616"/>
    </location>
</feature>
<protein>
    <submittedName>
        <fullName evidence="8">GTPase domain containing protein, putative</fullName>
    </submittedName>
</protein>
<feature type="compositionally biased region" description="Low complexity" evidence="5">
    <location>
        <begin position="347"/>
        <end position="356"/>
    </location>
</feature>
<evidence type="ECO:0000259" key="7">
    <source>
        <dbReference type="Pfam" id="PF08701"/>
    </source>
</evidence>
<feature type="domain" description="G" evidence="6">
    <location>
        <begin position="363"/>
        <end position="439"/>
    </location>
</feature>
<feature type="compositionally biased region" description="Basic residues" evidence="5">
    <location>
        <begin position="651"/>
        <end position="664"/>
    </location>
</feature>
<sequence length="688" mass="74901">MKNRKHRVCGLDWGEQSKRQKLSKKYNIQKKVREHRRKMRKEAKAKGGPVRRKMRRDPGIPNSCPFKADIIANLMRRKKEREEQLLREREEKLQQQRQQQQQQEEQSSAAAASLQTDGSQDAKALQDIANKAEAATMAFEAAAASGPSEADLALQSIASSLSLNSSSKQQHVAALQRQQQQQLRQLLAASDIIIHVLDARLPLAFRCAGLERWAIREGKKVILLLNKVDLLPAHALAAWLHQLRRSTVCPVLAFKCSSSSSSCGGKRTGRWCAADPLRASDKLKRSSSNALGVQPLLRLLSSIAHAAAKPSRSDGAAAAATAAETATADAMAVEGSNGGPTTLNRPSCSSNRSSSSTSKAFMTVGVVGYPNVGKSSVVNALTRSVSSAGVAALPGSTRQLKFIKLDSRTQLIDSPGVLFATPAREEDTAKILPHPQSLIGMQQQQNQQGGKQQEKSLVASASLLLQSLLPVPQIPEPQAVAEALIAISSVSTLQRLYQLPSFSTPLEALQALAKRRGKLLKGGTPDIQAVAKMFLQEWQEGRVPYYSLPSGFKDVEPIRLVGVNGMEEEAVIALQQELLDRQLVSLGLSAAEAAKAAEDPQTDAAPETPQSSAPVQGAMRLMFKDVAATKRQREQGRAQEEASERMEHVTLRQKQRKMEKKRRRGESASASMEEDKMADEQGEMAEEL</sequence>
<dbReference type="InterPro" id="IPR027417">
    <property type="entry name" value="P-loop_NTPase"/>
</dbReference>
<dbReference type="VEuPathDB" id="ToxoDB:EPH_0053340"/>
<keyword evidence="3" id="KW-0342">GTP-binding</keyword>
<dbReference type="Pfam" id="PF01926">
    <property type="entry name" value="MMR_HSR1"/>
    <property type="match status" value="1"/>
</dbReference>
<dbReference type="InterPro" id="IPR006073">
    <property type="entry name" value="GTP-bd"/>
</dbReference>
<accession>U6GR76</accession>
<feature type="region of interest" description="Disordered" evidence="5">
    <location>
        <begin position="29"/>
        <end position="66"/>
    </location>
</feature>
<dbReference type="PANTHER" id="PTHR11089">
    <property type="entry name" value="GTP-BINDING PROTEIN-RELATED"/>
    <property type="match status" value="1"/>
</dbReference>
<gene>
    <name evidence="8" type="ORF">EPH_0053340</name>
</gene>
<proteinExistence type="predicted"/>
<evidence type="ECO:0000313" key="9">
    <source>
        <dbReference type="Proteomes" id="UP000018201"/>
    </source>
</evidence>
<reference evidence="8" key="1">
    <citation type="submission" date="2013-10" db="EMBL/GenBank/DDBJ databases">
        <title>Genomic analysis of the causative agents of coccidiosis in chickens.</title>
        <authorList>
            <person name="Reid A.J."/>
            <person name="Blake D."/>
            <person name="Billington K."/>
            <person name="Browne H."/>
            <person name="Dunn M."/>
            <person name="Hung S."/>
            <person name="Kawahara F."/>
            <person name="Miranda-Saavedra D."/>
            <person name="Mourier T."/>
            <person name="Nagra H."/>
            <person name="Otto T.D."/>
            <person name="Rawlings N."/>
            <person name="Sanchez A."/>
            <person name="Sanders M."/>
            <person name="Subramaniam C."/>
            <person name="Tay Y."/>
            <person name="Dear P."/>
            <person name="Doerig C."/>
            <person name="Gruber A."/>
            <person name="Parkinson J."/>
            <person name="Shirley M."/>
            <person name="Wan K.L."/>
            <person name="Berriman M."/>
            <person name="Tomley F."/>
            <person name="Pain A."/>
        </authorList>
    </citation>
    <scope>NUCLEOTIDE SEQUENCE [LARGE SCALE GENOMIC DNA]</scope>
    <source>
        <strain evidence="8">Houghton</strain>
    </source>
</reference>
<dbReference type="AlphaFoldDB" id="U6GR76"/>
<evidence type="ECO:0000256" key="1">
    <source>
        <dbReference type="ARBA" id="ARBA00004123"/>
    </source>
</evidence>
<dbReference type="EMBL" id="HG692143">
    <property type="protein sequence ID" value="CDI81768.1"/>
    <property type="molecule type" value="Genomic_DNA"/>
</dbReference>
<evidence type="ECO:0000256" key="2">
    <source>
        <dbReference type="ARBA" id="ARBA00022741"/>
    </source>
</evidence>
<dbReference type="GO" id="GO:0005525">
    <property type="term" value="F:GTP binding"/>
    <property type="evidence" value="ECO:0007669"/>
    <property type="project" value="UniProtKB-KW"/>
</dbReference>
<dbReference type="InterPro" id="IPR014813">
    <property type="entry name" value="Gnl3_N_dom"/>
</dbReference>
<dbReference type="InterPro" id="IPR023179">
    <property type="entry name" value="GTP-bd_ortho_bundle_sf"/>
</dbReference>
<evidence type="ECO:0000256" key="4">
    <source>
        <dbReference type="ARBA" id="ARBA00023242"/>
    </source>
</evidence>
<feature type="compositionally biased region" description="Low complexity" evidence="5">
    <location>
        <begin position="95"/>
        <end position="106"/>
    </location>
</feature>
<evidence type="ECO:0000256" key="5">
    <source>
        <dbReference type="SAM" id="MobiDB-lite"/>
    </source>
</evidence>
<keyword evidence="4" id="KW-0539">Nucleus</keyword>
<evidence type="ECO:0000259" key="6">
    <source>
        <dbReference type="Pfam" id="PF01926"/>
    </source>
</evidence>
<dbReference type="SUPFAM" id="SSF52540">
    <property type="entry name" value="P-loop containing nucleoside triphosphate hydrolases"/>
    <property type="match status" value="2"/>
</dbReference>
<dbReference type="InterPro" id="IPR050755">
    <property type="entry name" value="TRAFAC_YlqF/YawG_RiboMat"/>
</dbReference>
<feature type="compositionally biased region" description="Basic and acidic residues" evidence="5">
    <location>
        <begin position="628"/>
        <end position="650"/>
    </location>
</feature>
<feature type="region of interest" description="Disordered" evidence="5">
    <location>
        <begin position="333"/>
        <end position="356"/>
    </location>
</feature>
<dbReference type="Gene3D" id="3.40.50.300">
    <property type="entry name" value="P-loop containing nucleotide triphosphate hydrolases"/>
    <property type="match status" value="1"/>
</dbReference>
<dbReference type="Proteomes" id="UP000018201">
    <property type="component" value="Unassembled WGS sequence"/>
</dbReference>
<dbReference type="OrthoDB" id="10266128at2759"/>